<feature type="region of interest" description="Disordered" evidence="1">
    <location>
        <begin position="106"/>
        <end position="128"/>
    </location>
</feature>
<accession>A0A2W5WVC6</accession>
<gene>
    <name evidence="2" type="ORF">DNL40_02430</name>
</gene>
<dbReference type="EMBL" id="QKWH01000001">
    <property type="protein sequence ID" value="PZR55247.1"/>
    <property type="molecule type" value="Genomic_DNA"/>
</dbReference>
<name>A0A2W5WVC6_9MICO</name>
<dbReference type="AlphaFoldDB" id="A0A2W5WVC6"/>
<dbReference type="RefSeq" id="WP_111249611.1">
    <property type="nucleotide sequence ID" value="NZ_QKWH01000001.1"/>
</dbReference>
<sequence length="353" mass="38734">MTRNMQPCTLECGRDVEDTCYVCAECGTRLTTLLTALADTPEPDPAVLTHPSKPHHEHCELCDLPKTERRRIGHPDLNPLRRTGLPQTRPGLLADAEDRIAHGQTVDASEKDEHGHTVPGTEGATHLPYRYTPSEARWDLLITLTSVADTIAKRRGLYRPLNTPQALAGFLTGNIAWMRAQPDGGDLIGELLDAIQRMKRAIDVPPQMQYAGPCTADVEETTTRIVAGTEVTDLTVRPCHGELYARPGATDVTCPGCGTTYALADRRAWLLDQVADMLLPATEMARAVHGLIGIDIKADTLANNIRWWHHAGRLLEAGKARNGANTYRVRDVIDLVINSARTRARAKQAEKTA</sequence>
<evidence type="ECO:0000256" key="1">
    <source>
        <dbReference type="SAM" id="MobiDB-lite"/>
    </source>
</evidence>
<evidence type="ECO:0000313" key="2">
    <source>
        <dbReference type="EMBL" id="PZR55247.1"/>
    </source>
</evidence>
<proteinExistence type="predicted"/>
<protein>
    <submittedName>
        <fullName evidence="2">Uncharacterized protein</fullName>
    </submittedName>
</protein>
<reference evidence="2 3" key="1">
    <citation type="submission" date="2018-06" db="EMBL/GenBank/DDBJ databases">
        <title>Whole genome sequencing of a novel hydrocarbon degrading bacterial strain, PW21 isolated from oil contaminated produced water sample.</title>
        <authorList>
            <person name="Nagkirti P."/>
            <person name="Shaikh A."/>
            <person name="Gowdaman V."/>
            <person name="Engineer A.E."/>
            <person name="Dagar S."/>
            <person name="Dhakephalkar P.K."/>
        </authorList>
    </citation>
    <scope>NUCLEOTIDE SEQUENCE [LARGE SCALE GENOMIC DNA]</scope>
    <source>
        <strain evidence="2 3">PW21</strain>
    </source>
</reference>
<organism evidence="2 3">
    <name type="scientific">Xylanimonas oleitrophica</name>
    <dbReference type="NCBI Taxonomy" id="2607479"/>
    <lineage>
        <taxon>Bacteria</taxon>
        <taxon>Bacillati</taxon>
        <taxon>Actinomycetota</taxon>
        <taxon>Actinomycetes</taxon>
        <taxon>Micrococcales</taxon>
        <taxon>Promicromonosporaceae</taxon>
        <taxon>Xylanimonas</taxon>
    </lineage>
</organism>
<dbReference type="Proteomes" id="UP000248783">
    <property type="component" value="Unassembled WGS sequence"/>
</dbReference>
<evidence type="ECO:0000313" key="3">
    <source>
        <dbReference type="Proteomes" id="UP000248783"/>
    </source>
</evidence>
<comment type="caution">
    <text evidence="2">The sequence shown here is derived from an EMBL/GenBank/DDBJ whole genome shotgun (WGS) entry which is preliminary data.</text>
</comment>
<keyword evidence="3" id="KW-1185">Reference proteome</keyword>
<feature type="region of interest" description="Disordered" evidence="1">
    <location>
        <begin position="70"/>
        <end position="89"/>
    </location>
</feature>